<keyword evidence="2" id="KW-1185">Reference proteome</keyword>
<evidence type="ECO:0000313" key="1">
    <source>
        <dbReference type="EMBL" id="MCP2271928.1"/>
    </source>
</evidence>
<accession>A0ABT1IH09</accession>
<evidence type="ECO:0000313" key="2">
    <source>
        <dbReference type="Proteomes" id="UP001205185"/>
    </source>
</evidence>
<sequence length="88" mass="9554">MPACTRQHPRSSVDVTAAVLYLLPYTRAQWRRLEPAGLAPIVAGVVADPLFRVPEVTALVLAAEHNGTLAHPHRLAAARRMARRVLAA</sequence>
<gene>
    <name evidence="1" type="ORF">LV75_004442</name>
</gene>
<protein>
    <submittedName>
        <fullName evidence="1">Uncharacterized protein</fullName>
    </submittedName>
</protein>
<dbReference type="RefSeq" id="WP_253888876.1">
    <property type="nucleotide sequence ID" value="NZ_BAAAVB010000003.1"/>
</dbReference>
<proteinExistence type="predicted"/>
<dbReference type="Proteomes" id="UP001205185">
    <property type="component" value="Unassembled WGS sequence"/>
</dbReference>
<name>A0ABT1IH09_9PSEU</name>
<organism evidence="1 2">
    <name type="scientific">Actinokineospora diospyrosa</name>
    <dbReference type="NCBI Taxonomy" id="103728"/>
    <lineage>
        <taxon>Bacteria</taxon>
        <taxon>Bacillati</taxon>
        <taxon>Actinomycetota</taxon>
        <taxon>Actinomycetes</taxon>
        <taxon>Pseudonocardiales</taxon>
        <taxon>Pseudonocardiaceae</taxon>
        <taxon>Actinokineospora</taxon>
    </lineage>
</organism>
<reference evidence="1 2" key="1">
    <citation type="submission" date="2022-06" db="EMBL/GenBank/DDBJ databases">
        <title>Genomic Encyclopedia of Archaeal and Bacterial Type Strains, Phase II (KMG-II): from individual species to whole genera.</title>
        <authorList>
            <person name="Goeker M."/>
        </authorList>
    </citation>
    <scope>NUCLEOTIDE SEQUENCE [LARGE SCALE GENOMIC DNA]</scope>
    <source>
        <strain evidence="1 2">DSM 44255</strain>
    </source>
</reference>
<dbReference type="EMBL" id="JAMTCO010000010">
    <property type="protein sequence ID" value="MCP2271928.1"/>
    <property type="molecule type" value="Genomic_DNA"/>
</dbReference>
<comment type="caution">
    <text evidence="1">The sequence shown here is derived from an EMBL/GenBank/DDBJ whole genome shotgun (WGS) entry which is preliminary data.</text>
</comment>